<keyword evidence="1" id="KW-0732">Signal</keyword>
<dbReference type="EMBL" id="ML734652">
    <property type="protein sequence ID" value="KAB8242959.1"/>
    <property type="molecule type" value="Genomic_DNA"/>
</dbReference>
<gene>
    <name evidence="3" type="ORF">BDV35DRAFT_364640</name>
</gene>
<accession>A0A5N6GP87</accession>
<name>A0A5N6GP87_ASPFL</name>
<sequence>MGRTLALVLGGLSFLRLCVADGFTTTCNGYYLEGDHTLHATCTAKNNVAFQRQIDLNECLANLDGQLAPVTKGNAFATCVDGCGLCYLEGEKLACSCRRSDGRSVIFNLLDLDVILTNQDGKLLCK</sequence>
<reference evidence="3" key="1">
    <citation type="submission" date="2019-04" db="EMBL/GenBank/DDBJ databases">
        <title>Friends and foes A comparative genomics study of 23 Aspergillus species from section Flavi.</title>
        <authorList>
            <consortium name="DOE Joint Genome Institute"/>
            <person name="Kjaerbolling I."/>
            <person name="Vesth T."/>
            <person name="Frisvad J.C."/>
            <person name="Nybo J.L."/>
            <person name="Theobald S."/>
            <person name="Kildgaard S."/>
            <person name="Isbrandt T."/>
            <person name="Kuo A."/>
            <person name="Sato A."/>
            <person name="Lyhne E.K."/>
            <person name="Kogle M.E."/>
            <person name="Wiebenga A."/>
            <person name="Kun R.S."/>
            <person name="Lubbers R.J."/>
            <person name="Makela M.R."/>
            <person name="Barry K."/>
            <person name="Chovatia M."/>
            <person name="Clum A."/>
            <person name="Daum C."/>
            <person name="Haridas S."/>
            <person name="He G."/>
            <person name="LaButti K."/>
            <person name="Lipzen A."/>
            <person name="Mondo S."/>
            <person name="Riley R."/>
            <person name="Salamov A."/>
            <person name="Simmons B.A."/>
            <person name="Magnuson J.K."/>
            <person name="Henrissat B."/>
            <person name="Mortensen U.H."/>
            <person name="Larsen T.O."/>
            <person name="Devries R.P."/>
            <person name="Grigoriev I.V."/>
            <person name="Machida M."/>
            <person name="Baker S.E."/>
            <person name="Andersen M.R."/>
        </authorList>
    </citation>
    <scope>NUCLEOTIDE SEQUENCE [LARGE SCALE GENOMIC DNA]</scope>
    <source>
        <strain evidence="3">CBS 121.62</strain>
    </source>
</reference>
<dbReference type="InterPro" id="IPR036673">
    <property type="entry name" value="Cyanovirin-N_sf"/>
</dbReference>
<dbReference type="SMART" id="SM01111">
    <property type="entry name" value="CVNH"/>
    <property type="match status" value="1"/>
</dbReference>
<feature type="signal peptide" evidence="1">
    <location>
        <begin position="1"/>
        <end position="20"/>
    </location>
</feature>
<dbReference type="Pfam" id="PF08881">
    <property type="entry name" value="CVNH"/>
    <property type="match status" value="1"/>
</dbReference>
<evidence type="ECO:0000256" key="1">
    <source>
        <dbReference type="SAM" id="SignalP"/>
    </source>
</evidence>
<dbReference type="AlphaFoldDB" id="A0A5N6GP87"/>
<feature type="chain" id="PRO_5024933189" evidence="1">
    <location>
        <begin position="21"/>
        <end position="126"/>
    </location>
</feature>
<protein>
    <submittedName>
        <fullName evidence="3">Cyanovirin-N</fullName>
    </submittedName>
</protein>
<dbReference type="SUPFAM" id="SSF51322">
    <property type="entry name" value="Cyanovirin-N"/>
    <property type="match status" value="1"/>
</dbReference>
<dbReference type="InterPro" id="IPR011058">
    <property type="entry name" value="Cyanovirin-N"/>
</dbReference>
<proteinExistence type="predicted"/>
<dbReference type="Gene3D" id="2.30.60.10">
    <property type="entry name" value="Cyanovirin-N"/>
    <property type="match status" value="1"/>
</dbReference>
<evidence type="ECO:0000259" key="2">
    <source>
        <dbReference type="SMART" id="SM01111"/>
    </source>
</evidence>
<dbReference type="Proteomes" id="UP000325434">
    <property type="component" value="Unassembled WGS sequence"/>
</dbReference>
<feature type="domain" description="Cyanovirin-N" evidence="2">
    <location>
        <begin position="22"/>
        <end position="125"/>
    </location>
</feature>
<organism evidence="3">
    <name type="scientific">Aspergillus flavus</name>
    <dbReference type="NCBI Taxonomy" id="5059"/>
    <lineage>
        <taxon>Eukaryota</taxon>
        <taxon>Fungi</taxon>
        <taxon>Dikarya</taxon>
        <taxon>Ascomycota</taxon>
        <taxon>Pezizomycotina</taxon>
        <taxon>Eurotiomycetes</taxon>
        <taxon>Eurotiomycetidae</taxon>
        <taxon>Eurotiales</taxon>
        <taxon>Aspergillaceae</taxon>
        <taxon>Aspergillus</taxon>
        <taxon>Aspergillus subgen. Circumdati</taxon>
    </lineage>
</organism>
<evidence type="ECO:0000313" key="3">
    <source>
        <dbReference type="EMBL" id="KAB8242959.1"/>
    </source>
</evidence>